<feature type="signal peptide" evidence="1">
    <location>
        <begin position="1"/>
        <end position="25"/>
    </location>
</feature>
<dbReference type="Gene3D" id="1.20.1270.390">
    <property type="match status" value="1"/>
</dbReference>
<dbReference type="InterPro" id="IPR025511">
    <property type="entry name" value="DUF4398"/>
</dbReference>
<keyword evidence="4" id="KW-1185">Reference proteome</keyword>
<keyword evidence="1" id="KW-0732">Signal</keyword>
<evidence type="ECO:0000313" key="4">
    <source>
        <dbReference type="Proteomes" id="UP001501083"/>
    </source>
</evidence>
<evidence type="ECO:0000259" key="2">
    <source>
        <dbReference type="Pfam" id="PF14346"/>
    </source>
</evidence>
<proteinExistence type="predicted"/>
<protein>
    <recommendedName>
        <fullName evidence="2">DUF4398 domain-containing protein</fullName>
    </recommendedName>
</protein>
<gene>
    <name evidence="3" type="ORF">GCM10025759_08600</name>
</gene>
<name>A0ABP9L3W3_9GAMM</name>
<comment type="caution">
    <text evidence="3">The sequence shown here is derived from an EMBL/GenBank/DDBJ whole genome shotgun (WGS) entry which is preliminary data.</text>
</comment>
<accession>A0ABP9L3W3</accession>
<sequence length="126" mass="13298">MRPSFAQIRFPLLVAVLASALSSCASLPPPTGELAAARQAVTRAEDADGDQYALQDLNAARNALSRAQSAMSSGDEDDARRMALAAAADADLAYAKSREALAQAQLSQRQAEVGELRNRLQTEGQP</sequence>
<reference evidence="4" key="1">
    <citation type="journal article" date="2019" name="Int. J. Syst. Evol. Microbiol.">
        <title>The Global Catalogue of Microorganisms (GCM) 10K type strain sequencing project: providing services to taxonomists for standard genome sequencing and annotation.</title>
        <authorList>
            <consortium name="The Broad Institute Genomics Platform"/>
            <consortium name="The Broad Institute Genome Sequencing Center for Infectious Disease"/>
            <person name="Wu L."/>
            <person name="Ma J."/>
        </authorList>
    </citation>
    <scope>NUCLEOTIDE SEQUENCE [LARGE SCALE GENOMIC DNA]</scope>
    <source>
        <strain evidence="4">JCM 19212</strain>
    </source>
</reference>
<feature type="chain" id="PRO_5047243791" description="DUF4398 domain-containing protein" evidence="1">
    <location>
        <begin position="26"/>
        <end position="126"/>
    </location>
</feature>
<organism evidence="3 4">
    <name type="scientific">Lysobacter panacisoli</name>
    <dbReference type="NCBI Taxonomy" id="1255263"/>
    <lineage>
        <taxon>Bacteria</taxon>
        <taxon>Pseudomonadati</taxon>
        <taxon>Pseudomonadota</taxon>
        <taxon>Gammaproteobacteria</taxon>
        <taxon>Lysobacterales</taxon>
        <taxon>Lysobacteraceae</taxon>
        <taxon>Lysobacter</taxon>
    </lineage>
</organism>
<dbReference type="Proteomes" id="UP001501083">
    <property type="component" value="Unassembled WGS sequence"/>
</dbReference>
<feature type="domain" description="DUF4398" evidence="2">
    <location>
        <begin position="33"/>
        <end position="108"/>
    </location>
</feature>
<dbReference type="Pfam" id="PF14346">
    <property type="entry name" value="DUF4398"/>
    <property type="match status" value="1"/>
</dbReference>
<dbReference type="RefSeq" id="WP_158982644.1">
    <property type="nucleotide sequence ID" value="NZ_BAABKY010000001.1"/>
</dbReference>
<dbReference type="PROSITE" id="PS51257">
    <property type="entry name" value="PROKAR_LIPOPROTEIN"/>
    <property type="match status" value="1"/>
</dbReference>
<evidence type="ECO:0000313" key="3">
    <source>
        <dbReference type="EMBL" id="GAA5070517.1"/>
    </source>
</evidence>
<dbReference type="EMBL" id="BAABKY010000001">
    <property type="protein sequence ID" value="GAA5070517.1"/>
    <property type="molecule type" value="Genomic_DNA"/>
</dbReference>
<evidence type="ECO:0000256" key="1">
    <source>
        <dbReference type="SAM" id="SignalP"/>
    </source>
</evidence>